<evidence type="ECO:0000313" key="5">
    <source>
        <dbReference type="Proteomes" id="UP001168877"/>
    </source>
</evidence>
<dbReference type="GO" id="GO:0005886">
    <property type="term" value="C:plasma membrane"/>
    <property type="evidence" value="ECO:0007669"/>
    <property type="project" value="TreeGrafter"/>
</dbReference>
<keyword evidence="5" id="KW-1185">Reference proteome</keyword>
<reference evidence="4" key="1">
    <citation type="journal article" date="2022" name="Plant J.">
        <title>Strategies of tolerance reflected in two North American maple genomes.</title>
        <authorList>
            <person name="McEvoy S.L."/>
            <person name="Sezen U.U."/>
            <person name="Trouern-Trend A."/>
            <person name="McMahon S.M."/>
            <person name="Schaberg P.G."/>
            <person name="Yang J."/>
            <person name="Wegrzyn J.L."/>
            <person name="Swenson N.G."/>
        </authorList>
    </citation>
    <scope>NUCLEOTIDE SEQUENCE</scope>
    <source>
        <strain evidence="4">NS2018</strain>
    </source>
</reference>
<name>A0AA39T8D0_ACESA</name>
<evidence type="ECO:0000256" key="1">
    <source>
        <dbReference type="ARBA" id="ARBA00022741"/>
    </source>
</evidence>
<sequence length="364" mass="42362">MIPFWRKKHQEEPDKITFTVKNGEILLEKFITTFDGKRNPIRNFSCEELELATNNYDTVNITMIEVYFKFYKGFLQDRQISVLKFKSNEEYAYDECINNIVFASQMCHRHILKLIGCCIETRVPILVFESPVKYGTLRDHIHKHHEPHFESLSWKQRLKITTEIANTFSYLHVGFAKPIVYSNMNLSHFLLEEHYVPKLFDFSFAECIPKGETQIKEAQIRGTMGNMAPEHVMKSVLDEKCDVFGFGLLLLELLTGQSWLNGFLNSFAKKYGDSSETEDEDIKCSSGTEDHHWLWNFVKKINEDNWFVEVVDPIIVGEGLCPEIEQQMKVFAKLAVKCLFESGEDRPTMIDVAKQLRQLYLSAP</sequence>
<organism evidence="4 5">
    <name type="scientific">Acer saccharum</name>
    <name type="common">Sugar maple</name>
    <dbReference type="NCBI Taxonomy" id="4024"/>
    <lineage>
        <taxon>Eukaryota</taxon>
        <taxon>Viridiplantae</taxon>
        <taxon>Streptophyta</taxon>
        <taxon>Embryophyta</taxon>
        <taxon>Tracheophyta</taxon>
        <taxon>Spermatophyta</taxon>
        <taxon>Magnoliopsida</taxon>
        <taxon>eudicotyledons</taxon>
        <taxon>Gunneridae</taxon>
        <taxon>Pentapetalae</taxon>
        <taxon>rosids</taxon>
        <taxon>malvids</taxon>
        <taxon>Sapindales</taxon>
        <taxon>Sapindaceae</taxon>
        <taxon>Hippocastanoideae</taxon>
        <taxon>Acereae</taxon>
        <taxon>Acer</taxon>
    </lineage>
</organism>
<comment type="caution">
    <text evidence="4">The sequence shown here is derived from an EMBL/GenBank/DDBJ whole genome shotgun (WGS) entry which is preliminary data.</text>
</comment>
<dbReference type="PROSITE" id="PS50011">
    <property type="entry name" value="PROTEIN_KINASE_DOM"/>
    <property type="match status" value="1"/>
</dbReference>
<dbReference type="GO" id="GO:0007166">
    <property type="term" value="P:cell surface receptor signaling pathway"/>
    <property type="evidence" value="ECO:0007669"/>
    <property type="project" value="InterPro"/>
</dbReference>
<dbReference type="InterPro" id="IPR000719">
    <property type="entry name" value="Prot_kinase_dom"/>
</dbReference>
<proteinExistence type="predicted"/>
<dbReference type="Gene3D" id="1.10.510.10">
    <property type="entry name" value="Transferase(Phosphotransferase) domain 1"/>
    <property type="match status" value="1"/>
</dbReference>
<dbReference type="Gene3D" id="3.30.200.20">
    <property type="entry name" value="Phosphorylase Kinase, domain 1"/>
    <property type="match status" value="1"/>
</dbReference>
<reference evidence="4" key="2">
    <citation type="submission" date="2023-06" db="EMBL/GenBank/DDBJ databases">
        <authorList>
            <person name="Swenson N.G."/>
            <person name="Wegrzyn J.L."/>
            <person name="Mcevoy S.L."/>
        </authorList>
    </citation>
    <scope>NUCLEOTIDE SEQUENCE</scope>
    <source>
        <strain evidence="4">NS2018</strain>
        <tissue evidence="4">Leaf</tissue>
    </source>
</reference>
<dbReference type="EMBL" id="JAUESC010000003">
    <property type="protein sequence ID" value="KAK0602354.1"/>
    <property type="molecule type" value="Genomic_DNA"/>
</dbReference>
<dbReference type="Proteomes" id="UP001168877">
    <property type="component" value="Unassembled WGS sequence"/>
</dbReference>
<dbReference type="InterPro" id="IPR011009">
    <property type="entry name" value="Kinase-like_dom_sf"/>
</dbReference>
<dbReference type="SUPFAM" id="SSF56112">
    <property type="entry name" value="Protein kinase-like (PK-like)"/>
    <property type="match status" value="1"/>
</dbReference>
<accession>A0AA39T8D0</accession>
<dbReference type="InterPro" id="IPR045274">
    <property type="entry name" value="WAK-like"/>
</dbReference>
<gene>
    <name evidence="4" type="ORF">LWI29_032565</name>
</gene>
<feature type="domain" description="Protein kinase" evidence="3">
    <location>
        <begin position="56"/>
        <end position="361"/>
    </location>
</feature>
<dbReference type="InterPro" id="IPR001245">
    <property type="entry name" value="Ser-Thr/Tyr_kinase_cat_dom"/>
</dbReference>
<dbReference type="AlphaFoldDB" id="A0AA39T8D0"/>
<dbReference type="GO" id="GO:0004674">
    <property type="term" value="F:protein serine/threonine kinase activity"/>
    <property type="evidence" value="ECO:0007669"/>
    <property type="project" value="TreeGrafter"/>
</dbReference>
<evidence type="ECO:0000259" key="3">
    <source>
        <dbReference type="PROSITE" id="PS50011"/>
    </source>
</evidence>
<dbReference type="GO" id="GO:0005524">
    <property type="term" value="F:ATP binding"/>
    <property type="evidence" value="ECO:0007669"/>
    <property type="project" value="UniProtKB-KW"/>
</dbReference>
<dbReference type="PANTHER" id="PTHR27005">
    <property type="entry name" value="WALL-ASSOCIATED RECEPTOR KINASE-LIKE 21"/>
    <property type="match status" value="1"/>
</dbReference>
<evidence type="ECO:0000313" key="4">
    <source>
        <dbReference type="EMBL" id="KAK0602354.1"/>
    </source>
</evidence>
<keyword evidence="1" id="KW-0547">Nucleotide-binding</keyword>
<protein>
    <recommendedName>
        <fullName evidence="3">Protein kinase domain-containing protein</fullName>
    </recommendedName>
</protein>
<dbReference type="PANTHER" id="PTHR27005:SF466">
    <property type="entry name" value="NON-FUNCTIONAL PSEUDOKINASE ZED1-LIKE"/>
    <property type="match status" value="1"/>
</dbReference>
<evidence type="ECO:0000256" key="2">
    <source>
        <dbReference type="ARBA" id="ARBA00022840"/>
    </source>
</evidence>
<dbReference type="Pfam" id="PF07714">
    <property type="entry name" value="PK_Tyr_Ser-Thr"/>
    <property type="match status" value="1"/>
</dbReference>
<keyword evidence="2" id="KW-0067">ATP-binding</keyword>